<dbReference type="InterPro" id="IPR009928">
    <property type="entry name" value="DnaI_N"/>
</dbReference>
<dbReference type="InterPro" id="IPR003593">
    <property type="entry name" value="AAA+_ATPase"/>
</dbReference>
<dbReference type="InterPro" id="IPR027417">
    <property type="entry name" value="P-loop_NTPase"/>
</dbReference>
<gene>
    <name evidence="2" type="ORF">CHH72_07050</name>
</gene>
<dbReference type="SUPFAM" id="SSF52540">
    <property type="entry name" value="P-loop containing nucleoside triphosphate hydrolases"/>
    <property type="match status" value="1"/>
</dbReference>
<feature type="domain" description="AAA+ ATPase" evidence="1">
    <location>
        <begin position="158"/>
        <end position="284"/>
    </location>
</feature>
<dbReference type="NCBIfam" id="NF006505">
    <property type="entry name" value="PRK08939.1"/>
    <property type="match status" value="1"/>
</dbReference>
<accession>A0A268P1Q8</accession>
<evidence type="ECO:0000259" key="1">
    <source>
        <dbReference type="SMART" id="SM00382"/>
    </source>
</evidence>
<organism evidence="2 3">
    <name type="scientific">Shouchella clausii</name>
    <name type="common">Alkalihalobacillus clausii</name>
    <dbReference type="NCBI Taxonomy" id="79880"/>
    <lineage>
        <taxon>Bacteria</taxon>
        <taxon>Bacillati</taxon>
        <taxon>Bacillota</taxon>
        <taxon>Bacilli</taxon>
        <taxon>Bacillales</taxon>
        <taxon>Bacillaceae</taxon>
        <taxon>Shouchella</taxon>
    </lineage>
</organism>
<dbReference type="PANTHER" id="PTHR30050:SF8">
    <property type="entry name" value="PRIMOSOMAL PROTEIN DNAI"/>
    <property type="match status" value="1"/>
</dbReference>
<name>A0A268P1Q8_SHOCL</name>
<dbReference type="CDD" id="cd00009">
    <property type="entry name" value="AAA"/>
    <property type="match status" value="1"/>
</dbReference>
<comment type="caution">
    <text evidence="2">The sequence shown here is derived from an EMBL/GenBank/DDBJ whole genome shotgun (WGS) entry which is preliminary data.</text>
</comment>
<evidence type="ECO:0000313" key="3">
    <source>
        <dbReference type="Proteomes" id="UP000216207"/>
    </source>
</evidence>
<reference evidence="2 3" key="1">
    <citation type="submission" date="2017-07" db="EMBL/GenBank/DDBJ databases">
        <title>Isolation and whole genome analysis of endospore-forming bacteria from heroin.</title>
        <authorList>
            <person name="Kalinowski J."/>
            <person name="Ahrens B."/>
            <person name="Al-Dilaimi A."/>
            <person name="Winkler A."/>
            <person name="Wibberg D."/>
            <person name="Schleenbecker U."/>
            <person name="Ruckert C."/>
            <person name="Wolfel R."/>
            <person name="Grass G."/>
        </authorList>
    </citation>
    <scope>NUCLEOTIDE SEQUENCE [LARGE SCALE GENOMIC DNA]</scope>
    <source>
        <strain evidence="2 3">7539</strain>
    </source>
</reference>
<dbReference type="RefSeq" id="WP_095326334.1">
    <property type="nucleotide sequence ID" value="NZ_NPCC01000007.1"/>
</dbReference>
<dbReference type="GO" id="GO:0006260">
    <property type="term" value="P:DNA replication"/>
    <property type="evidence" value="ECO:0007669"/>
    <property type="project" value="TreeGrafter"/>
</dbReference>
<dbReference type="PANTHER" id="PTHR30050">
    <property type="entry name" value="CHROMOSOMAL REPLICATION INITIATOR PROTEIN DNAA"/>
    <property type="match status" value="1"/>
</dbReference>
<evidence type="ECO:0000313" key="2">
    <source>
        <dbReference type="EMBL" id="PAE89628.1"/>
    </source>
</evidence>
<dbReference type="EMBL" id="NPCC01000007">
    <property type="protein sequence ID" value="PAE89628.1"/>
    <property type="molecule type" value="Genomic_DNA"/>
</dbReference>
<dbReference type="SMART" id="SM00382">
    <property type="entry name" value="AAA"/>
    <property type="match status" value="1"/>
</dbReference>
<dbReference type="Gene3D" id="3.40.50.300">
    <property type="entry name" value="P-loop containing nucleotide triphosphate hydrolases"/>
    <property type="match status" value="1"/>
</dbReference>
<dbReference type="GO" id="GO:0005524">
    <property type="term" value="F:ATP binding"/>
    <property type="evidence" value="ECO:0007669"/>
    <property type="project" value="InterPro"/>
</dbReference>
<proteinExistence type="predicted"/>
<sequence>MESIEQALKAFDQDGRLQKRIERQRQELLDSAIVQAFLQDHPDVTRSMIDRALSKLYEFKKERGNCQACPGLDHCPNMIKGFQPALYTERGSIEISYSRCQLKREQEAEQAKLQLIQSLYIPKDILKATFDDMEQNEERADALSEGLEFALSANPGEKGKGLYLYGKFGVGKTYLLGAIANELKTKNIQSYLIYTPDFFREMKQAIGDGSFQEKLEAVRKAPVLMLDDIGAETTTAWTRDEVLGPILQYRMAEKLPTLFTSNYDYDELEEQLAYSEKGGIERLKAKRIMERIKHFTTFVEVGGQNRRSM</sequence>
<dbReference type="Pfam" id="PF07319">
    <property type="entry name" value="DnaI_N"/>
    <property type="match status" value="1"/>
</dbReference>
<dbReference type="AlphaFoldDB" id="A0A268P1Q8"/>
<dbReference type="InterPro" id="IPR002611">
    <property type="entry name" value="IstB_ATP-bd"/>
</dbReference>
<dbReference type="Proteomes" id="UP000216207">
    <property type="component" value="Unassembled WGS sequence"/>
</dbReference>
<protein>
    <submittedName>
        <fullName evidence="2">Primosomal protein DnaI</fullName>
    </submittedName>
</protein>
<dbReference type="Pfam" id="PF01695">
    <property type="entry name" value="IstB_IS21"/>
    <property type="match status" value="1"/>
</dbReference>